<evidence type="ECO:0000256" key="1">
    <source>
        <dbReference type="ARBA" id="ARBA00004651"/>
    </source>
</evidence>
<keyword evidence="7 8" id="KW-0472">Membrane</keyword>
<keyword evidence="5 8" id="KW-0812">Transmembrane</keyword>
<feature type="domain" description="ABC transmembrane type-1" evidence="9">
    <location>
        <begin position="375"/>
        <end position="569"/>
    </location>
</feature>
<dbReference type="Proteomes" id="UP001230156">
    <property type="component" value="Unassembled WGS sequence"/>
</dbReference>
<feature type="transmembrane region" description="Helical" evidence="8">
    <location>
        <begin position="266"/>
        <end position="291"/>
    </location>
</feature>
<keyword evidence="3 8" id="KW-0813">Transport</keyword>
<feature type="transmembrane region" description="Helical" evidence="8">
    <location>
        <begin position="379"/>
        <end position="398"/>
    </location>
</feature>
<proteinExistence type="inferred from homology"/>
<organism evidence="10 11">
    <name type="scientific">Dongia sedimenti</name>
    <dbReference type="NCBI Taxonomy" id="3064282"/>
    <lineage>
        <taxon>Bacteria</taxon>
        <taxon>Pseudomonadati</taxon>
        <taxon>Pseudomonadota</taxon>
        <taxon>Alphaproteobacteria</taxon>
        <taxon>Rhodospirillales</taxon>
        <taxon>Dongiaceae</taxon>
        <taxon>Dongia</taxon>
    </lineage>
</organism>
<dbReference type="PANTHER" id="PTHR42929:SF1">
    <property type="entry name" value="INNER MEMBRANE ABC TRANSPORTER PERMEASE PROTEIN YDCU-RELATED"/>
    <property type="match status" value="1"/>
</dbReference>
<comment type="subcellular location">
    <subcellularLocation>
        <location evidence="1 8">Cell membrane</location>
        <topology evidence="1 8">Multi-pass membrane protein</topology>
    </subcellularLocation>
</comment>
<dbReference type="EMBL" id="JAUYVI010000001">
    <property type="protein sequence ID" value="MDQ7246190.1"/>
    <property type="molecule type" value="Genomic_DNA"/>
</dbReference>
<dbReference type="SUPFAM" id="SSF161098">
    <property type="entry name" value="MetI-like"/>
    <property type="match status" value="2"/>
</dbReference>
<feature type="transmembrane region" description="Helical" evidence="8">
    <location>
        <begin position="487"/>
        <end position="509"/>
    </location>
</feature>
<name>A0ABU0YEQ1_9PROT</name>
<dbReference type="RefSeq" id="WP_379953563.1">
    <property type="nucleotide sequence ID" value="NZ_JAUYVI010000001.1"/>
</dbReference>
<feature type="transmembrane region" description="Helical" evidence="8">
    <location>
        <begin position="546"/>
        <end position="566"/>
    </location>
</feature>
<dbReference type="InterPro" id="IPR035906">
    <property type="entry name" value="MetI-like_sf"/>
</dbReference>
<evidence type="ECO:0000256" key="3">
    <source>
        <dbReference type="ARBA" id="ARBA00022448"/>
    </source>
</evidence>
<comment type="caution">
    <text evidence="10">The sequence shown here is derived from an EMBL/GenBank/DDBJ whole genome shotgun (WGS) entry which is preliminary data.</text>
</comment>
<evidence type="ECO:0000256" key="5">
    <source>
        <dbReference type="ARBA" id="ARBA00022692"/>
    </source>
</evidence>
<keyword evidence="6 8" id="KW-1133">Transmembrane helix</keyword>
<evidence type="ECO:0000256" key="7">
    <source>
        <dbReference type="ARBA" id="ARBA00023136"/>
    </source>
</evidence>
<feature type="transmembrane region" description="Helical" evidence="8">
    <location>
        <begin position="58"/>
        <end position="80"/>
    </location>
</feature>
<dbReference type="CDD" id="cd06261">
    <property type="entry name" value="TM_PBP2"/>
    <property type="match status" value="2"/>
</dbReference>
<feature type="transmembrane region" description="Helical" evidence="8">
    <location>
        <begin position="223"/>
        <end position="246"/>
    </location>
</feature>
<dbReference type="PANTHER" id="PTHR42929">
    <property type="entry name" value="INNER MEMBRANE ABC TRANSPORTER PERMEASE PROTEIN YDCU-RELATED-RELATED"/>
    <property type="match status" value="1"/>
</dbReference>
<feature type="transmembrane region" description="Helical" evidence="8">
    <location>
        <begin position="118"/>
        <end position="139"/>
    </location>
</feature>
<evidence type="ECO:0000256" key="4">
    <source>
        <dbReference type="ARBA" id="ARBA00022475"/>
    </source>
</evidence>
<gene>
    <name evidence="10" type="ORF">Q8A70_00870</name>
</gene>
<feature type="transmembrane region" description="Helical" evidence="8">
    <location>
        <begin position="86"/>
        <end position="106"/>
    </location>
</feature>
<feature type="domain" description="ABC transmembrane type-1" evidence="9">
    <location>
        <begin position="80"/>
        <end position="289"/>
    </location>
</feature>
<comment type="similarity">
    <text evidence="2">Belongs to the binding-protein-dependent transport system permease family. CysTW subfamily.</text>
</comment>
<feature type="transmembrane region" description="Helical" evidence="8">
    <location>
        <begin position="447"/>
        <end position="466"/>
    </location>
</feature>
<feature type="transmembrane region" description="Helical" evidence="8">
    <location>
        <begin position="322"/>
        <end position="344"/>
    </location>
</feature>
<evidence type="ECO:0000256" key="6">
    <source>
        <dbReference type="ARBA" id="ARBA00022989"/>
    </source>
</evidence>
<feature type="transmembrane region" description="Helical" evidence="8">
    <location>
        <begin position="159"/>
        <end position="183"/>
    </location>
</feature>
<evidence type="ECO:0000259" key="9">
    <source>
        <dbReference type="PROSITE" id="PS50928"/>
    </source>
</evidence>
<keyword evidence="4" id="KW-1003">Cell membrane</keyword>
<evidence type="ECO:0000313" key="10">
    <source>
        <dbReference type="EMBL" id="MDQ7246190.1"/>
    </source>
</evidence>
<reference evidence="11" key="1">
    <citation type="submission" date="2023-08" db="EMBL/GenBank/DDBJ databases">
        <title>Rhodospirillaceae gen. nov., a novel taxon isolated from the Yangtze River Yuezi River estuary sludge.</title>
        <authorList>
            <person name="Ruan L."/>
        </authorList>
    </citation>
    <scope>NUCLEOTIDE SEQUENCE [LARGE SCALE GENOMIC DNA]</scope>
    <source>
        <strain evidence="11">R-7</strain>
    </source>
</reference>
<evidence type="ECO:0000256" key="2">
    <source>
        <dbReference type="ARBA" id="ARBA00007069"/>
    </source>
</evidence>
<sequence>MASLAEAASAAEVKPRKRLALHIDPVRIPVYAWLLLIVVLPNLLLIAISFLTASNGRLNFVLSFGNYARLLGSAGFWRLLEATLEFSLIASLCGALAAYPMAYFVGRIAHRNKALLTILVLVPLWISLLMRVFSWRLILGQNGVLNSFLVTSGLLEQPSAAFLYTAASVVLTFAYVSIPFVFISCLNAFEKIPAALIEASEDSGASKFQTFCFVIWPLTRRSLAIGFSLAFLVTVGDYVTPSMVGGMNGTTLGVLISSQFGMANNWPYGAALSIALILCVGVVLAVVLWLCPARGVFSGDEGGAAKARTHATPSALTTLSGALFYALAIAFLYAPLLLMVLFSLNDSTLQSFPLQGFTWRWYEALAGNGGLIAAAQRSVIVAVCVVLASTLIGTGFALTLHYRRGPGSQLIELLLALPLAMPAVVLGIVMVLGTELVGVPSGLPRTVVGQASFIMPVTMLLVLTRLRRLDPSLMEASRDLGAGRFRSFVHVIFPLIRGAVISGALLGLTLSADDVMVTLFLSGPSQTLPIWVFNQMRFGFTPSVNAVFTILGAIALTSVVLSQVVVRLRTNALSDMPGD</sequence>
<keyword evidence="11" id="KW-1185">Reference proteome</keyword>
<feature type="transmembrane region" description="Helical" evidence="8">
    <location>
        <begin position="30"/>
        <end position="51"/>
    </location>
</feature>
<feature type="transmembrane region" description="Helical" evidence="8">
    <location>
        <begin position="410"/>
        <end position="432"/>
    </location>
</feature>
<dbReference type="Gene3D" id="1.10.3720.10">
    <property type="entry name" value="MetI-like"/>
    <property type="match status" value="2"/>
</dbReference>
<evidence type="ECO:0000313" key="11">
    <source>
        <dbReference type="Proteomes" id="UP001230156"/>
    </source>
</evidence>
<dbReference type="InterPro" id="IPR000515">
    <property type="entry name" value="MetI-like"/>
</dbReference>
<accession>A0ABU0YEQ1</accession>
<dbReference type="PROSITE" id="PS50928">
    <property type="entry name" value="ABC_TM1"/>
    <property type="match status" value="2"/>
</dbReference>
<protein>
    <submittedName>
        <fullName evidence="10">ABC transporter permease subunit</fullName>
    </submittedName>
</protein>
<evidence type="ECO:0000256" key="8">
    <source>
        <dbReference type="RuleBase" id="RU363032"/>
    </source>
</evidence>
<dbReference type="Pfam" id="PF00528">
    <property type="entry name" value="BPD_transp_1"/>
    <property type="match status" value="2"/>
</dbReference>